<dbReference type="InterPro" id="IPR030960">
    <property type="entry name" value="DHQS/DOIS_N"/>
</dbReference>
<dbReference type="EC" id="4.2.3.4" evidence="7"/>
<name>E6PE18_9ZZZZ</name>
<keyword evidence="7" id="KW-0456">Lyase</keyword>
<comment type="cofactor">
    <cofactor evidence="2">
        <name>Co(2+)</name>
        <dbReference type="ChEBI" id="CHEBI:48828"/>
    </cofactor>
</comment>
<sequence>MVIGNDTLGYPILVCENAEPSLRSFVRGRGTRCIVLADAQPDVLARARTLAARLPRCLGVLPIALGEPRKRLAAVEGIADALLSAGADRSTLIVGVGGGVANDTFGLAAALFMRGVPYAHVATSLLAMLDASIGGKVGVDTPAGKNLVGRFSDPLAVFADLQALRTLPFREIRAGLAEAVKHAILAGGESFESLEVLAPHRFERWPWGEVVARSVAIKAAVVRADREERGIRATLNLGHTFAHAYESASGYRIAHGAAVALGLRAAGLLALRSGRFSRDEHLRVLALLALLRMPLATSVPADAALAAMRGDKKRRDGALRFVLPEGIGLVRADIRVPEARLRSVLRAMETPPGDAER</sequence>
<evidence type="ECO:0000259" key="6">
    <source>
        <dbReference type="Pfam" id="PF24621"/>
    </source>
</evidence>
<evidence type="ECO:0000259" key="5">
    <source>
        <dbReference type="Pfam" id="PF01761"/>
    </source>
</evidence>
<dbReference type="GO" id="GO:0003856">
    <property type="term" value="F:3-dehydroquinate synthase activity"/>
    <property type="evidence" value="ECO:0007669"/>
    <property type="project" value="UniProtKB-EC"/>
</dbReference>
<proteinExistence type="predicted"/>
<evidence type="ECO:0000256" key="1">
    <source>
        <dbReference type="ARBA" id="ARBA00001911"/>
    </source>
</evidence>
<dbReference type="PANTHER" id="PTHR43622:SF1">
    <property type="entry name" value="3-DEHYDROQUINATE SYNTHASE"/>
    <property type="match status" value="1"/>
</dbReference>
<evidence type="ECO:0000256" key="4">
    <source>
        <dbReference type="ARBA" id="ARBA00023027"/>
    </source>
</evidence>
<dbReference type="Gene3D" id="3.40.50.1970">
    <property type="match status" value="1"/>
</dbReference>
<dbReference type="InterPro" id="IPR050071">
    <property type="entry name" value="Dehydroquinate_synthase"/>
</dbReference>
<comment type="cofactor">
    <cofactor evidence="1">
        <name>NAD(+)</name>
        <dbReference type="ChEBI" id="CHEBI:57540"/>
    </cofactor>
</comment>
<dbReference type="GO" id="GO:0046872">
    <property type="term" value="F:metal ion binding"/>
    <property type="evidence" value="ECO:0007669"/>
    <property type="project" value="UniProtKB-KW"/>
</dbReference>
<dbReference type="PANTHER" id="PTHR43622">
    <property type="entry name" value="3-DEHYDROQUINATE SYNTHASE"/>
    <property type="match status" value="1"/>
</dbReference>
<dbReference type="AlphaFoldDB" id="E6PE18"/>
<reference evidence="7" key="1">
    <citation type="submission" date="2009-10" db="EMBL/GenBank/DDBJ databases">
        <title>Diversity of trophic interactions inside an arsenic-rich microbial ecosystem.</title>
        <authorList>
            <person name="Bertin P.N."/>
            <person name="Heinrich-Salmeron A."/>
            <person name="Pelletier E."/>
            <person name="Goulhen-Chollet F."/>
            <person name="Arsene-Ploetze F."/>
            <person name="Gallien S."/>
            <person name="Calteau A."/>
            <person name="Vallenet D."/>
            <person name="Casiot C."/>
            <person name="Chane-Woon-Ming B."/>
            <person name="Giloteaux L."/>
            <person name="Barakat M."/>
            <person name="Bonnefoy V."/>
            <person name="Bruneel O."/>
            <person name="Chandler M."/>
            <person name="Cleiss J."/>
            <person name="Duran R."/>
            <person name="Elbaz-Poulichet F."/>
            <person name="Fonknechten N."/>
            <person name="Lauga B."/>
            <person name="Mornico D."/>
            <person name="Ortet P."/>
            <person name="Schaeffer C."/>
            <person name="Siguier P."/>
            <person name="Alexander Thil Smith A."/>
            <person name="Van Dorsselaer A."/>
            <person name="Weissenbach J."/>
            <person name="Medigue C."/>
            <person name="Le Paslier D."/>
        </authorList>
    </citation>
    <scope>NUCLEOTIDE SEQUENCE</scope>
</reference>
<evidence type="ECO:0000256" key="3">
    <source>
        <dbReference type="ARBA" id="ARBA00022723"/>
    </source>
</evidence>
<accession>E6PE18</accession>
<evidence type="ECO:0000313" key="7">
    <source>
        <dbReference type="EMBL" id="CBH74703.1"/>
    </source>
</evidence>
<keyword evidence="4" id="KW-0520">NAD</keyword>
<dbReference type="SUPFAM" id="SSF56796">
    <property type="entry name" value="Dehydroquinate synthase-like"/>
    <property type="match status" value="1"/>
</dbReference>
<protein>
    <submittedName>
        <fullName evidence="7">3-dehydroquinate synthase</fullName>
        <ecNumber evidence="7">4.2.3.4</ecNumber>
    </submittedName>
</protein>
<gene>
    <name evidence="7" type="primary">aroB</name>
    <name evidence="7" type="ORF">CARN1_1806</name>
</gene>
<organism evidence="7">
    <name type="scientific">mine drainage metagenome</name>
    <dbReference type="NCBI Taxonomy" id="410659"/>
    <lineage>
        <taxon>unclassified sequences</taxon>
        <taxon>metagenomes</taxon>
        <taxon>ecological metagenomes</taxon>
    </lineage>
</organism>
<dbReference type="InterPro" id="IPR056179">
    <property type="entry name" value="DHQS_C"/>
</dbReference>
<dbReference type="CDD" id="cd08195">
    <property type="entry name" value="DHQS"/>
    <property type="match status" value="1"/>
</dbReference>
<dbReference type="Pfam" id="PF01761">
    <property type="entry name" value="DHQ_synthase"/>
    <property type="match status" value="1"/>
</dbReference>
<dbReference type="EMBL" id="CABL01000002">
    <property type="protein sequence ID" value="CBH74703.1"/>
    <property type="molecule type" value="Genomic_DNA"/>
</dbReference>
<comment type="caution">
    <text evidence="7">The sequence shown here is derived from an EMBL/GenBank/DDBJ whole genome shotgun (WGS) entry which is preliminary data.</text>
</comment>
<keyword evidence="3" id="KW-0479">Metal-binding</keyword>
<dbReference type="Pfam" id="PF24621">
    <property type="entry name" value="DHQS_C"/>
    <property type="match status" value="1"/>
</dbReference>
<feature type="domain" description="3-dehydroquinate synthase N-terminal" evidence="5">
    <location>
        <begin position="63"/>
        <end position="173"/>
    </location>
</feature>
<evidence type="ECO:0000256" key="2">
    <source>
        <dbReference type="ARBA" id="ARBA00001941"/>
    </source>
</evidence>
<feature type="domain" description="3-dehydroquinate synthase C-terminal" evidence="6">
    <location>
        <begin position="175"/>
        <end position="313"/>
    </location>
</feature>
<dbReference type="Gene3D" id="1.20.1090.10">
    <property type="entry name" value="Dehydroquinate synthase-like - alpha domain"/>
    <property type="match status" value="1"/>
</dbReference>